<proteinExistence type="predicted"/>
<gene>
    <name evidence="2" type="ORF">SSLN_LOCUS2496</name>
</gene>
<organism evidence="2 3">
    <name type="scientific">Schistocephalus solidus</name>
    <name type="common">Tapeworm</name>
    <dbReference type="NCBI Taxonomy" id="70667"/>
    <lineage>
        <taxon>Eukaryota</taxon>
        <taxon>Metazoa</taxon>
        <taxon>Spiralia</taxon>
        <taxon>Lophotrochozoa</taxon>
        <taxon>Platyhelminthes</taxon>
        <taxon>Cestoda</taxon>
        <taxon>Eucestoda</taxon>
        <taxon>Diphyllobothriidea</taxon>
        <taxon>Diphyllobothriidae</taxon>
        <taxon>Schistocephalus</taxon>
    </lineage>
</organism>
<dbReference type="EMBL" id="UYSU01032268">
    <property type="protein sequence ID" value="VDL88881.1"/>
    <property type="molecule type" value="Genomic_DNA"/>
</dbReference>
<dbReference type="Gene3D" id="2.60.40.790">
    <property type="match status" value="1"/>
</dbReference>
<dbReference type="PROSITE" id="PS51203">
    <property type="entry name" value="CS"/>
    <property type="match status" value="1"/>
</dbReference>
<reference evidence="2 3" key="1">
    <citation type="submission" date="2018-11" db="EMBL/GenBank/DDBJ databases">
        <authorList>
            <consortium name="Pathogen Informatics"/>
        </authorList>
    </citation>
    <scope>NUCLEOTIDE SEQUENCE [LARGE SCALE GENOMIC DNA]</scope>
    <source>
        <strain evidence="2 3">NST_G2</strain>
    </source>
</reference>
<evidence type="ECO:0000313" key="3">
    <source>
        <dbReference type="Proteomes" id="UP000275846"/>
    </source>
</evidence>
<evidence type="ECO:0000259" key="1">
    <source>
        <dbReference type="PROSITE" id="PS51203"/>
    </source>
</evidence>
<dbReference type="AlphaFoldDB" id="A0A3P7DP80"/>
<accession>A0A3P7DP80</accession>
<protein>
    <recommendedName>
        <fullName evidence="1">CS domain-containing protein</fullName>
    </recommendedName>
</protein>
<feature type="domain" description="CS" evidence="1">
    <location>
        <begin position="1"/>
        <end position="78"/>
    </location>
</feature>
<evidence type="ECO:0000313" key="2">
    <source>
        <dbReference type="EMBL" id="VDL88881.1"/>
    </source>
</evidence>
<dbReference type="SUPFAM" id="SSF49764">
    <property type="entry name" value="HSP20-like chaperones"/>
    <property type="match status" value="1"/>
</dbReference>
<dbReference type="Proteomes" id="UP000275846">
    <property type="component" value="Unassembled WGS sequence"/>
</dbReference>
<keyword evidence="3" id="KW-1185">Reference proteome</keyword>
<dbReference type="InterPro" id="IPR008978">
    <property type="entry name" value="HSP20-like_chaperone"/>
</dbReference>
<dbReference type="OrthoDB" id="1898560at2759"/>
<sequence length="117" mass="12935">MRRNLDPNALQVEFSPRSVTSLRRIVRVSVSDSNGDHLLKAFSFSHEIDPNSSSYKCTPLKVELKAAKMSAVQWSCLEGEDPTASLKLPGEFMVMSLNFLPLAFVCNAVLEGFPIFG</sequence>
<dbReference type="STRING" id="70667.A0A3P7DP80"/>
<dbReference type="InterPro" id="IPR007052">
    <property type="entry name" value="CS_dom"/>
</dbReference>
<dbReference type="CDD" id="cd06466">
    <property type="entry name" value="p23_CS_SGT1_like"/>
    <property type="match status" value="1"/>
</dbReference>
<name>A0A3P7DP80_SCHSO</name>